<dbReference type="AlphaFoldDB" id="E6PGA6"/>
<evidence type="ECO:0000256" key="1">
    <source>
        <dbReference type="SAM" id="MobiDB-lite"/>
    </source>
</evidence>
<dbReference type="EMBL" id="CABL01000010">
    <property type="protein sequence ID" value="CBH75494.1"/>
    <property type="molecule type" value="Genomic_DNA"/>
</dbReference>
<evidence type="ECO:0000313" key="2">
    <source>
        <dbReference type="EMBL" id="CBH75494.1"/>
    </source>
</evidence>
<gene>
    <name evidence="2" type="ORF">CARN1_2665</name>
</gene>
<protein>
    <submittedName>
        <fullName evidence="2">Uncharacterized protein</fullName>
    </submittedName>
</protein>
<name>E6PGA6_9ZZZZ</name>
<comment type="caution">
    <text evidence="2">The sequence shown here is derived from an EMBL/GenBank/DDBJ whole genome shotgun (WGS) entry which is preliminary data.</text>
</comment>
<organism evidence="2">
    <name type="scientific">mine drainage metagenome</name>
    <dbReference type="NCBI Taxonomy" id="410659"/>
    <lineage>
        <taxon>unclassified sequences</taxon>
        <taxon>metagenomes</taxon>
        <taxon>ecological metagenomes</taxon>
    </lineage>
</organism>
<reference evidence="2" key="1">
    <citation type="submission" date="2009-10" db="EMBL/GenBank/DDBJ databases">
        <title>Diversity of trophic interactions inside an arsenic-rich microbial ecosystem.</title>
        <authorList>
            <person name="Bertin P.N."/>
            <person name="Heinrich-Salmeron A."/>
            <person name="Pelletier E."/>
            <person name="Goulhen-Chollet F."/>
            <person name="Arsene-Ploetze F."/>
            <person name="Gallien S."/>
            <person name="Calteau A."/>
            <person name="Vallenet D."/>
            <person name="Casiot C."/>
            <person name="Chane-Woon-Ming B."/>
            <person name="Giloteaux L."/>
            <person name="Barakat M."/>
            <person name="Bonnefoy V."/>
            <person name="Bruneel O."/>
            <person name="Chandler M."/>
            <person name="Cleiss J."/>
            <person name="Duran R."/>
            <person name="Elbaz-Poulichet F."/>
            <person name="Fonknechten N."/>
            <person name="Lauga B."/>
            <person name="Mornico D."/>
            <person name="Ortet P."/>
            <person name="Schaeffer C."/>
            <person name="Siguier P."/>
            <person name="Alexander Thil Smith A."/>
            <person name="Van Dorsselaer A."/>
            <person name="Weissenbach J."/>
            <person name="Medigue C."/>
            <person name="Le Paslier D."/>
        </authorList>
    </citation>
    <scope>NUCLEOTIDE SEQUENCE</scope>
</reference>
<accession>E6PGA6</accession>
<proteinExistence type="predicted"/>
<sequence>MPVGEGGARASRKARYNGRKGAFDGQKRSPYTQLSQQVWRAYPLDVRAFPCLYSLSRLPPIGGLFNVHLGATPS</sequence>
<feature type="region of interest" description="Disordered" evidence="1">
    <location>
        <begin position="1"/>
        <end position="30"/>
    </location>
</feature>